<keyword evidence="4" id="KW-0411">Iron-sulfur</keyword>
<reference evidence="6" key="2">
    <citation type="submission" date="2022-10" db="EMBL/GenBank/DDBJ databases">
        <authorList>
            <person name="Aronson H.S."/>
        </authorList>
    </citation>
    <scope>NUCLEOTIDE SEQUENCE</scope>
    <source>
        <strain evidence="6">RS19-109</strain>
    </source>
</reference>
<accession>A0A9X4RMB9</accession>
<evidence type="ECO:0000313" key="6">
    <source>
        <dbReference type="EMBL" id="MDG4476946.1"/>
    </source>
</evidence>
<keyword evidence="7" id="KW-1185">Reference proteome</keyword>
<gene>
    <name evidence="6" type="ORF">OLX77_12355</name>
</gene>
<proteinExistence type="predicted"/>
<protein>
    <submittedName>
        <fullName evidence="6">DUF3786 domain-containing protein</fullName>
    </submittedName>
</protein>
<dbReference type="GO" id="GO:0046872">
    <property type="term" value="F:metal ion binding"/>
    <property type="evidence" value="ECO:0007669"/>
    <property type="project" value="UniProtKB-KW"/>
</dbReference>
<name>A0A9X4RMB9_9BACT</name>
<evidence type="ECO:0000256" key="1">
    <source>
        <dbReference type="ARBA" id="ARBA00022485"/>
    </source>
</evidence>
<keyword evidence="3" id="KW-0408">Iron</keyword>
<dbReference type="InterPro" id="IPR024264">
    <property type="entry name" value="DUF3786"/>
</dbReference>
<dbReference type="GO" id="GO:0051539">
    <property type="term" value="F:4 iron, 4 sulfur cluster binding"/>
    <property type="evidence" value="ECO:0007669"/>
    <property type="project" value="UniProtKB-KW"/>
</dbReference>
<dbReference type="EMBL" id="JAPHEH010000001">
    <property type="protein sequence ID" value="MDG4476946.1"/>
    <property type="molecule type" value="Genomic_DNA"/>
</dbReference>
<reference evidence="6" key="1">
    <citation type="journal article" date="2022" name="bioRxiv">
        <title>Thiovibrio frasassiensisgen. nov., sp. nov., an autotrophic, elemental sulfur disproportionating bacterium isolated from sulfidic karst sediment, and proposal of Thiovibrionaceae fam. nov.</title>
        <authorList>
            <person name="Aronson H."/>
            <person name="Thomas C."/>
            <person name="Bhattacharyya M."/>
            <person name="Eckstein S."/>
            <person name="Jensen S."/>
            <person name="Barco R."/>
            <person name="Macalady J."/>
            <person name="Amend J."/>
        </authorList>
    </citation>
    <scope>NUCLEOTIDE SEQUENCE</scope>
    <source>
        <strain evidence="6">RS19-109</strain>
    </source>
</reference>
<evidence type="ECO:0000256" key="3">
    <source>
        <dbReference type="ARBA" id="ARBA00023004"/>
    </source>
</evidence>
<dbReference type="InterPro" id="IPR007202">
    <property type="entry name" value="4Fe-4S_dom"/>
</dbReference>
<dbReference type="AlphaFoldDB" id="A0A9X4RMB9"/>
<evidence type="ECO:0000256" key="4">
    <source>
        <dbReference type="ARBA" id="ARBA00023014"/>
    </source>
</evidence>
<dbReference type="Gene3D" id="1.10.15.40">
    <property type="entry name" value="Electron transport complex subunit B, putative Fe-S cluster"/>
    <property type="match status" value="1"/>
</dbReference>
<dbReference type="Pfam" id="PF12654">
    <property type="entry name" value="DUF3786"/>
    <property type="match status" value="1"/>
</dbReference>
<evidence type="ECO:0000256" key="2">
    <source>
        <dbReference type="ARBA" id="ARBA00022723"/>
    </source>
</evidence>
<dbReference type="Pfam" id="PF04060">
    <property type="entry name" value="FeS"/>
    <property type="match status" value="1"/>
</dbReference>
<comment type="caution">
    <text evidence="6">The sequence shown here is derived from an EMBL/GenBank/DDBJ whole genome shotgun (WGS) entry which is preliminary data.</text>
</comment>
<sequence length="266" mass="29202">MSKAAYTPLEVYKILPQSNCGKCRLPSCLAFAAAIVAGSKQLQECPDLDPTTAAGFSARYRQPGLKEENQAEFLDRLQAKMALVDLAAVAPLIGATVKGESIVINSLGKDFVLDRRGRMTSECHIIPWVLAPLLSCITHQSHAEISGSWISFREIPGGIEWQGLFSSRCEEPLRRLADANPELLTDLIGLFMGKSIAWYEADIALILHPLPKVPLLICYQGPEGDLHSKLTILFDASCSTNLHIKSIYTLCSGLVQMFAKISEHHR</sequence>
<dbReference type="PROSITE" id="PS51656">
    <property type="entry name" value="4FE4S"/>
    <property type="match status" value="1"/>
</dbReference>
<evidence type="ECO:0000259" key="5">
    <source>
        <dbReference type="PROSITE" id="PS51656"/>
    </source>
</evidence>
<keyword evidence="2" id="KW-0479">Metal-binding</keyword>
<organism evidence="6 7">
    <name type="scientific">Thiovibrio frasassiensis</name>
    <dbReference type="NCBI Taxonomy" id="2984131"/>
    <lineage>
        <taxon>Bacteria</taxon>
        <taxon>Pseudomonadati</taxon>
        <taxon>Thermodesulfobacteriota</taxon>
        <taxon>Desulfobulbia</taxon>
        <taxon>Desulfobulbales</taxon>
        <taxon>Thiovibrionaceae</taxon>
        <taxon>Thiovibrio</taxon>
    </lineage>
</organism>
<dbReference type="RefSeq" id="WP_307633911.1">
    <property type="nucleotide sequence ID" value="NZ_JAPHEH010000001.1"/>
</dbReference>
<feature type="domain" description="4Fe-4S" evidence="5">
    <location>
        <begin position="3"/>
        <end position="62"/>
    </location>
</feature>
<keyword evidence="1" id="KW-0004">4Fe-4S</keyword>
<evidence type="ECO:0000313" key="7">
    <source>
        <dbReference type="Proteomes" id="UP001154240"/>
    </source>
</evidence>
<dbReference type="Proteomes" id="UP001154240">
    <property type="component" value="Unassembled WGS sequence"/>
</dbReference>